<reference evidence="3" key="1">
    <citation type="submission" date="2023-06" db="EMBL/GenBank/DDBJ databases">
        <title>Male Hemibagrus guttatus genome.</title>
        <authorList>
            <person name="Bian C."/>
        </authorList>
    </citation>
    <scope>NUCLEOTIDE SEQUENCE</scope>
    <source>
        <strain evidence="3">Male_cb2023</strain>
        <tissue evidence="3">Muscle</tissue>
    </source>
</reference>
<dbReference type="Gene3D" id="2.40.128.20">
    <property type="match status" value="1"/>
</dbReference>
<comment type="similarity">
    <text evidence="1">Belongs to the calycin superfamily. Fatty-acid binding protein (FABP) family.</text>
</comment>
<dbReference type="EMBL" id="JAUCMX010000013">
    <property type="protein sequence ID" value="KAK3526487.1"/>
    <property type="molecule type" value="Genomic_DNA"/>
</dbReference>
<dbReference type="AlphaFoldDB" id="A0AAE0QP81"/>
<feature type="compositionally biased region" description="Basic and acidic residues" evidence="2">
    <location>
        <begin position="18"/>
        <end position="68"/>
    </location>
</feature>
<dbReference type="InterPro" id="IPR031259">
    <property type="entry name" value="ILBP"/>
</dbReference>
<gene>
    <name evidence="3" type="ORF">QTP70_029661</name>
</gene>
<feature type="non-terminal residue" evidence="3">
    <location>
        <position position="1"/>
    </location>
</feature>
<sequence>MVSTEPCSTPTDTLDLLNETRPRRDGVERNHGNRTDDSINKEQEEFQTERDGEAKVRDSRFGGTDRKPSVTLVRTPAVPHLMGKMIREVKPLVIIQQTGDDFVVTVKTPLRTNTNSFTFGKESDFTTMDGAKTRAIVKMVDGKVIIETEKVTHMREIQGEEMVEVCSWTHTEHQSTLLWGITQTCDPESSTA</sequence>
<comment type="caution">
    <text evidence="3">The sequence shown here is derived from an EMBL/GenBank/DDBJ whole genome shotgun (WGS) entry which is preliminary data.</text>
</comment>
<keyword evidence="4" id="KW-1185">Reference proteome</keyword>
<protein>
    <submittedName>
        <fullName evidence="3">Uncharacterized protein</fullName>
    </submittedName>
</protein>
<organism evidence="3 4">
    <name type="scientific">Hemibagrus guttatus</name>
    <dbReference type="NCBI Taxonomy" id="175788"/>
    <lineage>
        <taxon>Eukaryota</taxon>
        <taxon>Metazoa</taxon>
        <taxon>Chordata</taxon>
        <taxon>Craniata</taxon>
        <taxon>Vertebrata</taxon>
        <taxon>Euteleostomi</taxon>
        <taxon>Actinopterygii</taxon>
        <taxon>Neopterygii</taxon>
        <taxon>Teleostei</taxon>
        <taxon>Ostariophysi</taxon>
        <taxon>Siluriformes</taxon>
        <taxon>Bagridae</taxon>
        <taxon>Hemibagrus</taxon>
    </lineage>
</organism>
<feature type="compositionally biased region" description="Polar residues" evidence="2">
    <location>
        <begin position="1"/>
        <end position="12"/>
    </location>
</feature>
<dbReference type="InterPro" id="IPR012674">
    <property type="entry name" value="Calycin"/>
</dbReference>
<evidence type="ECO:0000256" key="1">
    <source>
        <dbReference type="ARBA" id="ARBA00008390"/>
    </source>
</evidence>
<evidence type="ECO:0000313" key="4">
    <source>
        <dbReference type="Proteomes" id="UP001274896"/>
    </source>
</evidence>
<feature type="region of interest" description="Disordered" evidence="2">
    <location>
        <begin position="1"/>
        <end position="68"/>
    </location>
</feature>
<dbReference type="PANTHER" id="PTHR11955">
    <property type="entry name" value="FATTY ACID BINDING PROTEIN"/>
    <property type="match status" value="1"/>
</dbReference>
<evidence type="ECO:0000256" key="2">
    <source>
        <dbReference type="SAM" id="MobiDB-lite"/>
    </source>
</evidence>
<name>A0AAE0QP81_9TELE</name>
<dbReference type="Pfam" id="PF14651">
    <property type="entry name" value="Lipocalin_7"/>
    <property type="match status" value="1"/>
</dbReference>
<dbReference type="SUPFAM" id="SSF50814">
    <property type="entry name" value="Lipocalins"/>
    <property type="match status" value="1"/>
</dbReference>
<proteinExistence type="inferred from homology"/>
<evidence type="ECO:0000313" key="3">
    <source>
        <dbReference type="EMBL" id="KAK3526487.1"/>
    </source>
</evidence>
<accession>A0AAE0QP81</accession>
<dbReference type="GO" id="GO:0008289">
    <property type="term" value="F:lipid binding"/>
    <property type="evidence" value="ECO:0007669"/>
    <property type="project" value="InterPro"/>
</dbReference>
<dbReference type="Proteomes" id="UP001274896">
    <property type="component" value="Unassembled WGS sequence"/>
</dbReference>